<keyword evidence="2" id="KW-1185">Reference proteome</keyword>
<dbReference type="Proteomes" id="UP000784294">
    <property type="component" value="Unassembled WGS sequence"/>
</dbReference>
<sequence length="77" mass="8813">MLVPAQSVTDLRSSEIHLSLQGIYEVRPNLADPQRHEVNGTESRYRLSIEQDKKNDYATTLRLTITSKSRIPVLAQY</sequence>
<accession>A0A3S5BP95</accession>
<proteinExistence type="predicted"/>
<evidence type="ECO:0000313" key="2">
    <source>
        <dbReference type="Proteomes" id="UP000784294"/>
    </source>
</evidence>
<comment type="caution">
    <text evidence="1">The sequence shown here is derived from an EMBL/GenBank/DDBJ whole genome shotgun (WGS) entry which is preliminary data.</text>
</comment>
<reference evidence="1" key="1">
    <citation type="submission" date="2018-11" db="EMBL/GenBank/DDBJ databases">
        <authorList>
            <consortium name="Pathogen Informatics"/>
        </authorList>
    </citation>
    <scope>NUCLEOTIDE SEQUENCE</scope>
</reference>
<dbReference type="AlphaFoldDB" id="A0A3S5BP95"/>
<evidence type="ECO:0000313" key="1">
    <source>
        <dbReference type="EMBL" id="VEL11778.1"/>
    </source>
</evidence>
<organism evidence="1 2">
    <name type="scientific">Protopolystoma xenopodis</name>
    <dbReference type="NCBI Taxonomy" id="117903"/>
    <lineage>
        <taxon>Eukaryota</taxon>
        <taxon>Metazoa</taxon>
        <taxon>Spiralia</taxon>
        <taxon>Lophotrochozoa</taxon>
        <taxon>Platyhelminthes</taxon>
        <taxon>Monogenea</taxon>
        <taxon>Polyopisthocotylea</taxon>
        <taxon>Polystomatidea</taxon>
        <taxon>Polystomatidae</taxon>
        <taxon>Protopolystoma</taxon>
    </lineage>
</organism>
<gene>
    <name evidence="1" type="ORF">PXEA_LOCUS5218</name>
</gene>
<name>A0A3S5BP95_9PLAT</name>
<protein>
    <submittedName>
        <fullName evidence="1">Uncharacterized protein</fullName>
    </submittedName>
</protein>
<dbReference type="EMBL" id="CAAALY010012827">
    <property type="protein sequence ID" value="VEL11778.1"/>
    <property type="molecule type" value="Genomic_DNA"/>
</dbReference>